<dbReference type="Proteomes" id="UP000005940">
    <property type="component" value="Chromosome"/>
</dbReference>
<reference evidence="3 4" key="1">
    <citation type="journal article" date="2012" name="J. Bacteriol.">
        <title>Draft genome of Streptomyces tsukubaensis NRRL 18488, the producer of the clinically important immunosuppressant tacrolimus (FK506).</title>
        <authorList>
            <person name="Barreiro C."/>
            <person name="Prieto C."/>
            <person name="Sola-Landa A."/>
            <person name="Solera E."/>
            <person name="Martinez-Castro M."/>
            <person name="Perez-Redondo R."/>
            <person name="Garcia-Estrada C."/>
            <person name="Aparicio J.F."/>
            <person name="Fernandez-Martinez L.T."/>
            <person name="Santos-Aberturas J."/>
            <person name="Salehi-Najafabadi Z."/>
            <person name="Rodriguez-Garcia A."/>
            <person name="Tauch A."/>
            <person name="Martin J.F."/>
        </authorList>
    </citation>
    <scope>NUCLEOTIDE SEQUENCE [LARGE SCALE GENOMIC DNA]</scope>
    <source>
        <strain evidence="4">DSM 42081 / NBRC 108919 / NRRL 18488 / 9993</strain>
    </source>
</reference>
<dbReference type="EMBL" id="CP029159">
    <property type="protein sequence ID" value="QKM69068.1"/>
    <property type="molecule type" value="Genomic_DNA"/>
</dbReference>
<dbReference type="SMART" id="SM00942">
    <property type="entry name" value="PriCT_1"/>
    <property type="match status" value="1"/>
</dbReference>
<organism evidence="3 4">
    <name type="scientific">Streptomyces tsukubensis (strain DSM 42081 / NBRC 108919 / NRRL 18488 / 9993)</name>
    <dbReference type="NCBI Taxonomy" id="1114943"/>
    <lineage>
        <taxon>Bacteria</taxon>
        <taxon>Bacillati</taxon>
        <taxon>Actinomycetota</taxon>
        <taxon>Actinomycetes</taxon>
        <taxon>Kitasatosporales</taxon>
        <taxon>Streptomycetaceae</taxon>
        <taxon>Streptomyces</taxon>
    </lineage>
</organism>
<dbReference type="InterPro" id="IPR015330">
    <property type="entry name" value="DNA_primase/pol_bifunc_N"/>
</dbReference>
<evidence type="ECO:0000259" key="1">
    <source>
        <dbReference type="SMART" id="SM00942"/>
    </source>
</evidence>
<feature type="domain" description="Primase C-terminal 1" evidence="1">
    <location>
        <begin position="222"/>
        <end position="289"/>
    </location>
</feature>
<evidence type="ECO:0000313" key="3">
    <source>
        <dbReference type="EMBL" id="QKM69068.1"/>
    </source>
</evidence>
<dbReference type="SMART" id="SM00943">
    <property type="entry name" value="Prim-Pol"/>
    <property type="match status" value="1"/>
</dbReference>
<evidence type="ECO:0000259" key="2">
    <source>
        <dbReference type="SMART" id="SM00943"/>
    </source>
</evidence>
<proteinExistence type="predicted"/>
<protein>
    <submittedName>
        <fullName evidence="3">DNA primase</fullName>
    </submittedName>
</protein>
<dbReference type="RefSeq" id="WP_006348456.1">
    <property type="nucleotide sequence ID" value="NZ_CP029159.1"/>
</dbReference>
<dbReference type="SUPFAM" id="SSF56747">
    <property type="entry name" value="Prim-pol domain"/>
    <property type="match status" value="1"/>
</dbReference>
<sequence>MHDPRPVLLRAALDAAGRGWPVIPLRPGTKRPALHGENACPRTGECATGHRKWETRATTDPARIRAAWAHAPYNVGIATGPASLLVVDLDKPKNNEGASCGATNFKALCERAGYAVPYTYWVRTAGGGTHLYFTVPPGVRLTNTAKTIAPLVDTRAWGGQVVAAGSITPAGPYEALSAPEAAPLPAWLQTILTPAPGAPQGPSGPVAGRKRRYADVALANETRNVESATEGSRDTTLLRAARALGRLIASGDLARSVVEDALQGAGEAAGLPAHQCRSTIRSALNWSIARNTADRAAA</sequence>
<dbReference type="InterPro" id="IPR014820">
    <property type="entry name" value="PriCT_1"/>
</dbReference>
<evidence type="ECO:0000313" key="4">
    <source>
        <dbReference type="Proteomes" id="UP000005940"/>
    </source>
</evidence>
<gene>
    <name evidence="3" type="ORF">STSU_019805</name>
</gene>
<name>I2N0W9_STRT9</name>
<accession>I2N0W9</accession>
<dbReference type="Pfam" id="PF09250">
    <property type="entry name" value="Prim-Pol"/>
    <property type="match status" value="1"/>
</dbReference>
<dbReference type="AlphaFoldDB" id="I2N0W9"/>
<keyword evidence="4" id="KW-1185">Reference proteome</keyword>
<dbReference type="CDD" id="cd04859">
    <property type="entry name" value="Prim_Pol"/>
    <property type="match status" value="1"/>
</dbReference>
<feature type="domain" description="DNA primase/polymerase bifunctional N-terminal" evidence="2">
    <location>
        <begin position="12"/>
        <end position="188"/>
    </location>
</feature>